<reference evidence="7" key="1">
    <citation type="submission" date="2019-12" db="EMBL/GenBank/DDBJ databases">
        <title>Clostridiaceae gen. nov. sp. nov., isolated from sediment in Xinjiang, China.</title>
        <authorList>
            <person name="Zhang R."/>
        </authorList>
    </citation>
    <scope>NUCLEOTIDE SEQUENCE</scope>
    <source>
        <strain evidence="7">D2Q-11</strain>
    </source>
</reference>
<evidence type="ECO:0000313" key="7">
    <source>
        <dbReference type="EMBL" id="MBS4537680.1"/>
    </source>
</evidence>
<evidence type="ECO:0000256" key="6">
    <source>
        <dbReference type="RuleBase" id="RU365102"/>
    </source>
</evidence>
<dbReference type="Proteomes" id="UP000724672">
    <property type="component" value="Unassembled WGS sequence"/>
</dbReference>
<accession>A0A942Z886</accession>
<dbReference type="GO" id="GO:0046873">
    <property type="term" value="F:metal ion transmembrane transporter activity"/>
    <property type="evidence" value="ECO:0007669"/>
    <property type="project" value="InterPro"/>
</dbReference>
<feature type="transmembrane region" description="Helical" evidence="6">
    <location>
        <begin position="97"/>
        <end position="114"/>
    </location>
</feature>
<organism evidence="7 8">
    <name type="scientific">Anaeromonas frigoriresistens</name>
    <dbReference type="NCBI Taxonomy" id="2683708"/>
    <lineage>
        <taxon>Bacteria</taxon>
        <taxon>Bacillati</taxon>
        <taxon>Bacillota</taxon>
        <taxon>Tissierellia</taxon>
        <taxon>Tissierellales</taxon>
        <taxon>Thermohalobacteraceae</taxon>
        <taxon>Anaeromonas</taxon>
    </lineage>
</organism>
<dbReference type="AlphaFoldDB" id="A0A942Z886"/>
<proteinExistence type="inferred from homology"/>
<dbReference type="GO" id="GO:0016020">
    <property type="term" value="C:membrane"/>
    <property type="evidence" value="ECO:0007669"/>
    <property type="project" value="UniProtKB-SubCell"/>
</dbReference>
<comment type="similarity">
    <text evidence="2 6">Belongs to the GDT1 family.</text>
</comment>
<dbReference type="Pfam" id="PF01169">
    <property type="entry name" value="GDT1"/>
    <property type="match status" value="2"/>
</dbReference>
<feature type="transmembrane region" description="Helical" evidence="6">
    <location>
        <begin position="65"/>
        <end position="85"/>
    </location>
</feature>
<comment type="subcellular location">
    <subcellularLocation>
        <location evidence="1 6">Membrane</location>
        <topology evidence="1 6">Multi-pass membrane protein</topology>
    </subcellularLocation>
</comment>
<keyword evidence="3 6" id="KW-0812">Transmembrane</keyword>
<evidence type="ECO:0000313" key="8">
    <source>
        <dbReference type="Proteomes" id="UP000724672"/>
    </source>
</evidence>
<dbReference type="PANTHER" id="PTHR12608:SF1">
    <property type="entry name" value="TRANSMEMBRANE PROTEIN 165"/>
    <property type="match status" value="1"/>
</dbReference>
<feature type="transmembrane region" description="Helical" evidence="6">
    <location>
        <begin position="37"/>
        <end position="59"/>
    </location>
</feature>
<gene>
    <name evidence="7" type="ORF">GOQ27_04350</name>
</gene>
<keyword evidence="5 6" id="KW-0472">Membrane</keyword>
<sequence length="376" mass="42075">MISEYIKAFLFIFMAEMGDKTQILAMTFATQYSVSKVLLGVFIGSLLNHGIAIALGAYLGNMIPLNNVQIIAGLLFILFGIWGLWDIDDEEDEGIKKGLGPILTVSLAFFIGELGDKTQLTAMTLATEASFPSLILLGTVTGMIITSGFGIFIGRKLGEKIPELWIKLSSSLVFIFFGTLKLFQTLPQTYLTPINIGIFFIGLLSLIFVLSRRLVASSRLATSSYKEVAITLYNQTHKVKEAIDDICLGENHCGMCTGTGCLIGFIRRALKQALENEKYILDNEWHTLPKQGDKNFDQNKVIAAMGMMLAYYREHGIDKNQNHVINKARKAMEKILFKNEISFNGELENYLINVQKEDRKIYKKIIIAEENIKNID</sequence>
<name>A0A942Z886_9FIRM</name>
<evidence type="ECO:0000256" key="1">
    <source>
        <dbReference type="ARBA" id="ARBA00004141"/>
    </source>
</evidence>
<evidence type="ECO:0000256" key="5">
    <source>
        <dbReference type="ARBA" id="ARBA00023136"/>
    </source>
</evidence>
<dbReference type="InterPro" id="IPR001727">
    <property type="entry name" value="GDT1-like"/>
</dbReference>
<protein>
    <recommendedName>
        <fullName evidence="6">GDT1 family protein</fullName>
    </recommendedName>
</protein>
<evidence type="ECO:0000256" key="4">
    <source>
        <dbReference type="ARBA" id="ARBA00022989"/>
    </source>
</evidence>
<dbReference type="EMBL" id="WSFT01000019">
    <property type="protein sequence ID" value="MBS4537680.1"/>
    <property type="molecule type" value="Genomic_DNA"/>
</dbReference>
<feature type="transmembrane region" description="Helical" evidence="6">
    <location>
        <begin position="134"/>
        <end position="153"/>
    </location>
</feature>
<dbReference type="PANTHER" id="PTHR12608">
    <property type="entry name" value="TRANSMEMBRANE PROTEIN HTP-1 RELATED"/>
    <property type="match status" value="1"/>
</dbReference>
<evidence type="ECO:0000256" key="2">
    <source>
        <dbReference type="ARBA" id="ARBA00009190"/>
    </source>
</evidence>
<dbReference type="RefSeq" id="WP_203365601.1">
    <property type="nucleotide sequence ID" value="NZ_WSFT01000019.1"/>
</dbReference>
<comment type="caution">
    <text evidence="7">The sequence shown here is derived from an EMBL/GenBank/DDBJ whole genome shotgun (WGS) entry which is preliminary data.</text>
</comment>
<evidence type="ECO:0000256" key="3">
    <source>
        <dbReference type="ARBA" id="ARBA00022692"/>
    </source>
</evidence>
<keyword evidence="4 6" id="KW-1133">Transmembrane helix</keyword>
<feature type="transmembrane region" description="Helical" evidence="6">
    <location>
        <begin position="165"/>
        <end position="184"/>
    </location>
</feature>
<keyword evidence="8" id="KW-1185">Reference proteome</keyword>
<feature type="transmembrane region" description="Helical" evidence="6">
    <location>
        <begin position="190"/>
        <end position="210"/>
    </location>
</feature>